<sequence>MKFTLSWLHDHLDTEAALEEIVERLTLIGLEVEALSDPAETFANFEVAEIIATEPHPEADRLQICTVKSGGGEQKLVCGAPNARAGLIGILAQQGAVIPSNGMVLGKAKIRGVTSNGMMCSGAELGLSDDHDGIIELQDAPKIGTPAAEALGLADPMIEIGITPNRPDCLGVRGIARDLAASGLGTLKDDKAAPIKADKKAGPAIAVDSDACPVFAGCYIEGVTNAPSPAWLQARLKAIGLNPINALVDITNYISYDRGRPLHVYDADKLSGTVRARAAEKGESFVALDDATYELTPNDCVIADDKGVLGLGGIMGGLASGSTLETKNVLVESAWFDPVSIALSGRHHNIESDARYRFERGVDPASVESGLNLAVQMIVEICGGTVHAPQIGGAVPESDKIVSFAPARVQQLTGLDIAESEMQAVLEKLGFGVTTGKSWRISVPSWRPDIDADTNGADIVEEIVRIHGLDEVPATPLPQRDGVAKPTLTLAQRRAALMRRALAARGLIEAVTWSFISAAQAKAFHVAEGLQLANPISSELSHMRPSLLPGLMAAAARNRDRGAQSINLFELGHEFKAATPGAQRFAAAGLRAGLAAPKNWRGAAHNVDAYQARADAEAALAACGVATDGLQVLPIPEDSGIDWYHPGRSGVLARNPREPMAVFGELHPALLKQFDIDVAAAAFEVWPDAVPAPKDNSAIARAALALSNLQSLSRDFAFEVAGDTKAADMVRAAQAADKKLISQVRVFDVFAGGNLPDGMKSVALEVTLQPRDKTLTDAEIEAVAENVTANVEKATGGKLRG</sequence>
<dbReference type="InterPro" id="IPR041616">
    <property type="entry name" value="PheRS_beta_core"/>
</dbReference>
<dbReference type="EMBL" id="JADHOK010000020">
    <property type="protein sequence ID" value="MBL6761575.1"/>
    <property type="molecule type" value="Genomic_DNA"/>
</dbReference>
<keyword evidence="12 15" id="KW-0648">Protein biosynthesis</keyword>
<dbReference type="InterPro" id="IPR012340">
    <property type="entry name" value="NA-bd_OB-fold"/>
</dbReference>
<comment type="subunit">
    <text evidence="3 15">Tetramer of two alpha and two beta subunits.</text>
</comment>
<dbReference type="Pfam" id="PF03484">
    <property type="entry name" value="B5"/>
    <property type="match status" value="1"/>
</dbReference>
<dbReference type="InterPro" id="IPR045060">
    <property type="entry name" value="Phe-tRNA-ligase_IIc_bsu"/>
</dbReference>
<keyword evidence="13 15" id="KW-0030">Aminoacyl-tRNA synthetase</keyword>
<evidence type="ECO:0000256" key="15">
    <source>
        <dbReference type="HAMAP-Rule" id="MF_00283"/>
    </source>
</evidence>
<feature type="binding site" evidence="15">
    <location>
        <position position="449"/>
    </location>
    <ligand>
        <name>Mg(2+)</name>
        <dbReference type="ChEBI" id="CHEBI:18420"/>
        <note>shared with alpha subunit</note>
    </ligand>
</feature>
<dbReference type="Gene3D" id="2.40.50.140">
    <property type="entry name" value="Nucleic acid-binding proteins"/>
    <property type="match status" value="1"/>
</dbReference>
<dbReference type="SUPFAM" id="SSF50249">
    <property type="entry name" value="Nucleic acid-binding proteins"/>
    <property type="match status" value="1"/>
</dbReference>
<comment type="cofactor">
    <cofactor evidence="15">
        <name>Mg(2+)</name>
        <dbReference type="ChEBI" id="CHEBI:18420"/>
    </cofactor>
    <text evidence="15">Binds 2 magnesium ions per tetramer.</text>
</comment>
<keyword evidence="4 15" id="KW-0963">Cytoplasm</keyword>
<evidence type="ECO:0000256" key="5">
    <source>
        <dbReference type="ARBA" id="ARBA00022555"/>
    </source>
</evidence>
<evidence type="ECO:0000256" key="4">
    <source>
        <dbReference type="ARBA" id="ARBA00022490"/>
    </source>
</evidence>
<dbReference type="PROSITE" id="PS51483">
    <property type="entry name" value="B5"/>
    <property type="match status" value="1"/>
</dbReference>
<evidence type="ECO:0000256" key="3">
    <source>
        <dbReference type="ARBA" id="ARBA00011209"/>
    </source>
</evidence>
<accession>A0A937HH83</accession>
<dbReference type="SMART" id="SM00873">
    <property type="entry name" value="B3_4"/>
    <property type="match status" value="1"/>
</dbReference>
<evidence type="ECO:0000256" key="9">
    <source>
        <dbReference type="ARBA" id="ARBA00022840"/>
    </source>
</evidence>
<dbReference type="SUPFAM" id="SSF54991">
    <property type="entry name" value="Anticodon-binding domain of PheRS"/>
    <property type="match status" value="1"/>
</dbReference>
<dbReference type="SMART" id="SM00874">
    <property type="entry name" value="B5"/>
    <property type="match status" value="1"/>
</dbReference>
<keyword evidence="10 15" id="KW-0460">Magnesium</keyword>
<dbReference type="InterPro" id="IPR004532">
    <property type="entry name" value="Phe-tRNA-ligase_IIc_bsu_bact"/>
</dbReference>
<comment type="subcellular location">
    <subcellularLocation>
        <location evidence="1 15">Cytoplasm</location>
    </subcellularLocation>
</comment>
<dbReference type="InterPro" id="IPR005146">
    <property type="entry name" value="B3/B4_tRNA-bd"/>
</dbReference>
<dbReference type="NCBIfam" id="NF045760">
    <property type="entry name" value="YtpR"/>
    <property type="match status" value="1"/>
</dbReference>
<protein>
    <recommendedName>
        <fullName evidence="15">Phenylalanine--tRNA ligase beta subunit</fullName>
        <ecNumber evidence="15">6.1.1.20</ecNumber>
    </recommendedName>
    <alternativeName>
        <fullName evidence="15">Phenylalanyl-tRNA synthetase beta subunit</fullName>
        <shortName evidence="15">PheRS</shortName>
    </alternativeName>
</protein>
<evidence type="ECO:0000256" key="16">
    <source>
        <dbReference type="PROSITE-ProRule" id="PRU00209"/>
    </source>
</evidence>
<comment type="catalytic activity">
    <reaction evidence="14 15">
        <text>tRNA(Phe) + L-phenylalanine + ATP = L-phenylalanyl-tRNA(Phe) + AMP + diphosphate + H(+)</text>
        <dbReference type="Rhea" id="RHEA:19413"/>
        <dbReference type="Rhea" id="RHEA-COMP:9668"/>
        <dbReference type="Rhea" id="RHEA-COMP:9699"/>
        <dbReference type="ChEBI" id="CHEBI:15378"/>
        <dbReference type="ChEBI" id="CHEBI:30616"/>
        <dbReference type="ChEBI" id="CHEBI:33019"/>
        <dbReference type="ChEBI" id="CHEBI:58095"/>
        <dbReference type="ChEBI" id="CHEBI:78442"/>
        <dbReference type="ChEBI" id="CHEBI:78531"/>
        <dbReference type="ChEBI" id="CHEBI:456215"/>
        <dbReference type="EC" id="6.1.1.20"/>
    </reaction>
</comment>
<evidence type="ECO:0000256" key="8">
    <source>
        <dbReference type="ARBA" id="ARBA00022741"/>
    </source>
</evidence>
<dbReference type="PANTHER" id="PTHR10947:SF0">
    <property type="entry name" value="PHENYLALANINE--TRNA LIGASE BETA SUBUNIT"/>
    <property type="match status" value="1"/>
</dbReference>
<dbReference type="InterPro" id="IPR009061">
    <property type="entry name" value="DNA-bd_dom_put_sf"/>
</dbReference>
<dbReference type="InterPro" id="IPR020825">
    <property type="entry name" value="Phe-tRNA_synthase-like_B3/B4"/>
</dbReference>
<evidence type="ECO:0000256" key="7">
    <source>
        <dbReference type="ARBA" id="ARBA00022723"/>
    </source>
</evidence>
<dbReference type="SUPFAM" id="SSF46955">
    <property type="entry name" value="Putative DNA-binding domain"/>
    <property type="match status" value="1"/>
</dbReference>
<dbReference type="GO" id="GO:0009328">
    <property type="term" value="C:phenylalanine-tRNA ligase complex"/>
    <property type="evidence" value="ECO:0007669"/>
    <property type="project" value="TreeGrafter"/>
</dbReference>
<dbReference type="InterPro" id="IPR033714">
    <property type="entry name" value="tRNA_bind_bactPheRS"/>
</dbReference>
<gene>
    <name evidence="15" type="primary">pheT</name>
    <name evidence="20" type="ORF">ISQ19_02645</name>
</gene>
<evidence type="ECO:0000256" key="1">
    <source>
        <dbReference type="ARBA" id="ARBA00004496"/>
    </source>
</evidence>
<dbReference type="InterPro" id="IPR036690">
    <property type="entry name" value="Fdx_antiC-bd_sf"/>
</dbReference>
<dbReference type="GO" id="GO:0004826">
    <property type="term" value="F:phenylalanine-tRNA ligase activity"/>
    <property type="evidence" value="ECO:0007669"/>
    <property type="project" value="UniProtKB-UniRule"/>
</dbReference>
<reference evidence="20" key="1">
    <citation type="submission" date="2020-10" db="EMBL/GenBank/DDBJ databases">
        <title>Microbiome of the Black Sea water column analyzed by genome centric metagenomics.</title>
        <authorList>
            <person name="Cabello-Yeves P.J."/>
            <person name="Callieri C."/>
            <person name="Picazo A."/>
            <person name="Mehrshad M."/>
            <person name="Haro-Moreno J.M."/>
            <person name="Roda-Garcia J."/>
            <person name="Dzembekova N."/>
            <person name="Slabakova V."/>
            <person name="Slabakova N."/>
            <person name="Moncheva S."/>
            <person name="Rodriguez-Valera F."/>
        </authorList>
    </citation>
    <scope>NUCLEOTIDE SEQUENCE</scope>
    <source>
        <strain evidence="20">BS307-5m-G5</strain>
    </source>
</reference>
<evidence type="ECO:0000256" key="13">
    <source>
        <dbReference type="ARBA" id="ARBA00023146"/>
    </source>
</evidence>
<evidence type="ECO:0000256" key="2">
    <source>
        <dbReference type="ARBA" id="ARBA00008653"/>
    </source>
</evidence>
<dbReference type="PROSITE" id="PS51447">
    <property type="entry name" value="FDX_ACB"/>
    <property type="match status" value="1"/>
</dbReference>
<dbReference type="InterPro" id="IPR005121">
    <property type="entry name" value="Fdx_antiC-bd"/>
</dbReference>
<dbReference type="CDD" id="cd02796">
    <property type="entry name" value="tRNA_bind_bactPheRS"/>
    <property type="match status" value="1"/>
</dbReference>
<comment type="caution">
    <text evidence="20">The sequence shown here is derived from an EMBL/GenBank/DDBJ whole genome shotgun (WGS) entry which is preliminary data.</text>
</comment>
<dbReference type="Pfam" id="PF17759">
    <property type="entry name" value="tRNA_synthFbeta"/>
    <property type="match status" value="1"/>
</dbReference>
<dbReference type="SUPFAM" id="SSF55681">
    <property type="entry name" value="Class II aaRS and biotin synthetases"/>
    <property type="match status" value="1"/>
</dbReference>
<organism evidence="20 21">
    <name type="scientific">PS1 clade bacterium</name>
    <dbReference type="NCBI Taxonomy" id="2175152"/>
    <lineage>
        <taxon>Bacteria</taxon>
        <taxon>Pseudomonadati</taxon>
        <taxon>Pseudomonadota</taxon>
        <taxon>Alphaproteobacteria</taxon>
        <taxon>PS1 clade</taxon>
    </lineage>
</organism>
<evidence type="ECO:0000256" key="6">
    <source>
        <dbReference type="ARBA" id="ARBA00022598"/>
    </source>
</evidence>
<feature type="binding site" evidence="15">
    <location>
        <position position="462"/>
    </location>
    <ligand>
        <name>Mg(2+)</name>
        <dbReference type="ChEBI" id="CHEBI:18420"/>
        <note>shared with alpha subunit</note>
    </ligand>
</feature>
<keyword evidence="9 15" id="KW-0067">ATP-binding</keyword>
<evidence type="ECO:0000259" key="17">
    <source>
        <dbReference type="PROSITE" id="PS50886"/>
    </source>
</evidence>
<dbReference type="Proteomes" id="UP000785783">
    <property type="component" value="Unassembled WGS sequence"/>
</dbReference>
<dbReference type="GO" id="GO:0000049">
    <property type="term" value="F:tRNA binding"/>
    <property type="evidence" value="ECO:0007669"/>
    <property type="project" value="UniProtKB-UniRule"/>
</dbReference>
<dbReference type="InterPro" id="IPR045864">
    <property type="entry name" value="aa-tRNA-synth_II/BPL/LPL"/>
</dbReference>
<keyword evidence="6 15" id="KW-0436">Ligase</keyword>
<feature type="binding site" evidence="15">
    <location>
        <position position="461"/>
    </location>
    <ligand>
        <name>Mg(2+)</name>
        <dbReference type="ChEBI" id="CHEBI:18420"/>
        <note>shared with alpha subunit</note>
    </ligand>
</feature>
<proteinExistence type="inferred from homology"/>
<dbReference type="SMART" id="SM00896">
    <property type="entry name" value="FDX-ACB"/>
    <property type="match status" value="1"/>
</dbReference>
<dbReference type="EC" id="6.1.1.20" evidence="15"/>
<feature type="domain" description="FDX-ACB" evidence="18">
    <location>
        <begin position="707"/>
        <end position="800"/>
    </location>
</feature>
<keyword evidence="11 16" id="KW-0694">RNA-binding</keyword>
<dbReference type="Pfam" id="PF03483">
    <property type="entry name" value="B3_4"/>
    <property type="match status" value="1"/>
</dbReference>
<evidence type="ECO:0000313" key="21">
    <source>
        <dbReference type="Proteomes" id="UP000785783"/>
    </source>
</evidence>
<dbReference type="AlphaFoldDB" id="A0A937HH83"/>
<feature type="domain" description="B5" evidence="19">
    <location>
        <begin position="397"/>
        <end position="474"/>
    </location>
</feature>
<feature type="binding site" evidence="15">
    <location>
        <position position="458"/>
    </location>
    <ligand>
        <name>Mg(2+)</name>
        <dbReference type="ChEBI" id="CHEBI:18420"/>
        <note>shared with alpha subunit</note>
    </ligand>
</feature>
<comment type="similarity">
    <text evidence="2 15">Belongs to the phenylalanyl-tRNA synthetase beta subunit family. Type 1 subfamily.</text>
</comment>
<dbReference type="InterPro" id="IPR002547">
    <property type="entry name" value="tRNA-bd_dom"/>
</dbReference>
<dbReference type="HAMAP" id="MF_00283">
    <property type="entry name" value="Phe_tRNA_synth_beta1"/>
    <property type="match status" value="1"/>
</dbReference>
<name>A0A937HH83_9PROT</name>
<evidence type="ECO:0000259" key="19">
    <source>
        <dbReference type="PROSITE" id="PS51483"/>
    </source>
</evidence>
<dbReference type="CDD" id="cd00769">
    <property type="entry name" value="PheRS_beta_core"/>
    <property type="match status" value="1"/>
</dbReference>
<dbReference type="Pfam" id="PF03147">
    <property type="entry name" value="FDX-ACB"/>
    <property type="match status" value="1"/>
</dbReference>
<dbReference type="PROSITE" id="PS50886">
    <property type="entry name" value="TRBD"/>
    <property type="match status" value="1"/>
</dbReference>
<dbReference type="Gene3D" id="3.50.40.10">
    <property type="entry name" value="Phenylalanyl-trna Synthetase, Chain B, domain 3"/>
    <property type="match status" value="1"/>
</dbReference>
<keyword evidence="7 15" id="KW-0479">Metal-binding</keyword>
<dbReference type="GO" id="GO:0005524">
    <property type="term" value="F:ATP binding"/>
    <property type="evidence" value="ECO:0007669"/>
    <property type="project" value="UniProtKB-UniRule"/>
</dbReference>
<evidence type="ECO:0000256" key="11">
    <source>
        <dbReference type="ARBA" id="ARBA00022884"/>
    </source>
</evidence>
<keyword evidence="5 16" id="KW-0820">tRNA-binding</keyword>
<dbReference type="Gene3D" id="3.30.930.10">
    <property type="entry name" value="Bira Bifunctional Protein, Domain 2"/>
    <property type="match status" value="1"/>
</dbReference>
<dbReference type="Pfam" id="PF01588">
    <property type="entry name" value="tRNA_bind"/>
    <property type="match status" value="1"/>
</dbReference>
<keyword evidence="8 15" id="KW-0547">Nucleotide-binding</keyword>
<evidence type="ECO:0000256" key="10">
    <source>
        <dbReference type="ARBA" id="ARBA00022842"/>
    </source>
</evidence>
<evidence type="ECO:0000313" key="20">
    <source>
        <dbReference type="EMBL" id="MBL6761575.1"/>
    </source>
</evidence>
<dbReference type="InterPro" id="IPR005147">
    <property type="entry name" value="tRNA_synthase_B5-dom"/>
</dbReference>
<dbReference type="Gene3D" id="3.30.56.10">
    <property type="match status" value="2"/>
</dbReference>
<feature type="domain" description="TRNA-binding" evidence="17">
    <location>
        <begin position="39"/>
        <end position="148"/>
    </location>
</feature>
<evidence type="ECO:0000256" key="14">
    <source>
        <dbReference type="ARBA" id="ARBA00049255"/>
    </source>
</evidence>
<dbReference type="GO" id="GO:0000287">
    <property type="term" value="F:magnesium ion binding"/>
    <property type="evidence" value="ECO:0007669"/>
    <property type="project" value="UniProtKB-UniRule"/>
</dbReference>
<dbReference type="Gene3D" id="3.30.70.380">
    <property type="entry name" value="Ferrodoxin-fold anticodon-binding domain"/>
    <property type="match status" value="1"/>
</dbReference>
<evidence type="ECO:0000259" key="18">
    <source>
        <dbReference type="PROSITE" id="PS51447"/>
    </source>
</evidence>
<evidence type="ECO:0000256" key="12">
    <source>
        <dbReference type="ARBA" id="ARBA00022917"/>
    </source>
</evidence>
<dbReference type="GO" id="GO:0006432">
    <property type="term" value="P:phenylalanyl-tRNA aminoacylation"/>
    <property type="evidence" value="ECO:0007669"/>
    <property type="project" value="UniProtKB-UniRule"/>
</dbReference>
<dbReference type="NCBIfam" id="TIGR00472">
    <property type="entry name" value="pheT_bact"/>
    <property type="match status" value="1"/>
</dbReference>
<dbReference type="PANTHER" id="PTHR10947">
    <property type="entry name" value="PHENYLALANYL-TRNA SYNTHETASE BETA CHAIN AND LEUCINE-RICH REPEAT-CONTAINING PROTEIN 47"/>
    <property type="match status" value="1"/>
</dbReference>
<dbReference type="SUPFAM" id="SSF56037">
    <property type="entry name" value="PheT/TilS domain"/>
    <property type="match status" value="1"/>
</dbReference>